<accession>A0A223V493</accession>
<keyword evidence="2" id="KW-1185">Reference proteome</keyword>
<protein>
    <submittedName>
        <fullName evidence="1">Uncharacterized protein</fullName>
    </submittedName>
</protein>
<evidence type="ECO:0000313" key="2">
    <source>
        <dbReference type="Proteomes" id="UP000215244"/>
    </source>
</evidence>
<evidence type="ECO:0000313" key="1">
    <source>
        <dbReference type="EMBL" id="ASV30235.1"/>
    </source>
</evidence>
<dbReference type="EMBL" id="CP022957">
    <property type="protein sequence ID" value="ASV30235.1"/>
    <property type="molecule type" value="Genomic_DNA"/>
</dbReference>
<dbReference type="KEGG" id="marb:CJ263_08395"/>
<name>A0A223V493_9FLAO</name>
<reference evidence="1 2" key="1">
    <citation type="submission" date="2017-08" db="EMBL/GenBank/DDBJ databases">
        <title>The complete genome sequence of Maribacter sp. B1, isolated from deep-sea sediment.</title>
        <authorList>
            <person name="Wu Y.-H."/>
            <person name="Cheng H."/>
            <person name="Xu X.-W."/>
        </authorList>
    </citation>
    <scope>NUCLEOTIDE SEQUENCE [LARGE SCALE GENOMIC DNA]</scope>
    <source>
        <strain evidence="1 2">B1</strain>
    </source>
</reference>
<gene>
    <name evidence="1" type="ORF">CJ263_08395</name>
</gene>
<proteinExistence type="predicted"/>
<dbReference type="OrthoDB" id="5149141at2"/>
<dbReference type="AlphaFoldDB" id="A0A223V493"/>
<organism evidence="1 2">
    <name type="scientific">Maribacter cobaltidurans</name>
    <dbReference type="NCBI Taxonomy" id="1178778"/>
    <lineage>
        <taxon>Bacteria</taxon>
        <taxon>Pseudomonadati</taxon>
        <taxon>Bacteroidota</taxon>
        <taxon>Flavobacteriia</taxon>
        <taxon>Flavobacteriales</taxon>
        <taxon>Flavobacteriaceae</taxon>
        <taxon>Maribacter</taxon>
    </lineage>
</organism>
<dbReference type="RefSeq" id="WP_094996855.1">
    <property type="nucleotide sequence ID" value="NZ_BMJL01000002.1"/>
</dbReference>
<sequence length="166" mass="19491">MKKPIAILEPLSKDLENLGIGEYLKSRDFKRYCIKAGIEEYWRGAYDEAKKNRSFFSVGMDHEKYDSEAALNLVLNDLYQNYNNQFFYFIRDLIFTFSEWTSESIDTSEIIEDLELLNCPNDIYDVIERLNTQEKSAVPKSIIPSTVWNSKKLEECIDKMDISIKK</sequence>
<dbReference type="Proteomes" id="UP000215244">
    <property type="component" value="Chromosome"/>
</dbReference>